<dbReference type="Pfam" id="PF18007">
    <property type="entry name" value="Rv3651-like_N"/>
    <property type="match status" value="1"/>
</dbReference>
<dbReference type="AlphaFoldDB" id="A0A6G9XXG9"/>
<dbReference type="RefSeq" id="WP_167464684.1">
    <property type="nucleotide sequence ID" value="NZ_CP046171.1"/>
</dbReference>
<evidence type="ECO:0000313" key="3">
    <source>
        <dbReference type="Proteomes" id="UP000501705"/>
    </source>
</evidence>
<sequence>MSWFVVECLASLPEPMTIVCKDGDARAWTSLRTLHRHEFVDIEDLLDSVRRNGTPIQRVIRAGDGSMRLIDIRPVIGPAGDAHGMHLWIGPDTEDPPPHCPASGMSWNLDDLQVRVTEQWWRNWRGPDSVDTKPSLTLSPPEFFRNVVRFDRIEELLVQASDPDATTAHRSSTVVLHDLGYLMTWYNVARGRKDEQHNGMRGLAIDVTDTNPPVISPVEVRDLSAGAGSFSARKEGWWTEPPPDDETTAAALLAYSPRLRMPVIAEWISRVPSWIDWEREGDPVTFHPDDHNALQRTFETLAGNSETTTPARIRAFTETGWQSVMVTSRRYPGDVGNHLHIVRIVKTANN</sequence>
<dbReference type="EMBL" id="CP046171">
    <property type="protein sequence ID" value="QIS05614.1"/>
    <property type="molecule type" value="Genomic_DNA"/>
</dbReference>
<feature type="domain" description="Rv3651-like N-terminal" evidence="1">
    <location>
        <begin position="3"/>
        <end position="98"/>
    </location>
</feature>
<dbReference type="InterPro" id="IPR041458">
    <property type="entry name" value="Rv3651-like_N"/>
</dbReference>
<dbReference type="Proteomes" id="UP000501705">
    <property type="component" value="Chromosome"/>
</dbReference>
<proteinExistence type="predicted"/>
<name>A0A6G9XXG9_NOCBR</name>
<evidence type="ECO:0000313" key="2">
    <source>
        <dbReference type="EMBL" id="QIS05614.1"/>
    </source>
</evidence>
<reference evidence="2 3" key="1">
    <citation type="journal article" date="2019" name="ACS Chem. Biol.">
        <title>Identification and Mobilization of a Cryptic Antibiotic Biosynthesis Gene Locus from a Human-Pathogenic Nocardia Isolate.</title>
        <authorList>
            <person name="Herisse M."/>
            <person name="Ishida K."/>
            <person name="Porter J.L."/>
            <person name="Howden B."/>
            <person name="Hertweck C."/>
            <person name="Stinear T.P."/>
            <person name="Pidot S.J."/>
        </authorList>
    </citation>
    <scope>NUCLEOTIDE SEQUENCE [LARGE SCALE GENOMIC DNA]</scope>
    <source>
        <strain evidence="2 3">AUSMDU00024985</strain>
    </source>
</reference>
<evidence type="ECO:0000259" key="1">
    <source>
        <dbReference type="Pfam" id="PF18007"/>
    </source>
</evidence>
<protein>
    <recommendedName>
        <fullName evidence="1">Rv3651-like N-terminal domain-containing protein</fullName>
    </recommendedName>
</protein>
<organism evidence="2 3">
    <name type="scientific">Nocardia brasiliensis</name>
    <dbReference type="NCBI Taxonomy" id="37326"/>
    <lineage>
        <taxon>Bacteria</taxon>
        <taxon>Bacillati</taxon>
        <taxon>Actinomycetota</taxon>
        <taxon>Actinomycetes</taxon>
        <taxon>Mycobacteriales</taxon>
        <taxon>Nocardiaceae</taxon>
        <taxon>Nocardia</taxon>
    </lineage>
</organism>
<gene>
    <name evidence="2" type="ORF">F5X71_27835</name>
</gene>
<accession>A0A6G9XXG9</accession>